<accession>A0A0P1EV54</accession>
<dbReference type="Proteomes" id="UP000054823">
    <property type="component" value="Unassembled WGS sequence"/>
</dbReference>
<name>A0A0P1EV54_9RHOB</name>
<dbReference type="EMBL" id="CYPW01000045">
    <property type="protein sequence ID" value="CUH54451.1"/>
    <property type="molecule type" value="Genomic_DNA"/>
</dbReference>
<protein>
    <submittedName>
        <fullName evidence="2">Uncharacterized protein</fullName>
    </submittedName>
</protein>
<evidence type="ECO:0000313" key="2">
    <source>
        <dbReference type="EMBL" id="CUH54451.1"/>
    </source>
</evidence>
<feature type="compositionally biased region" description="Low complexity" evidence="1">
    <location>
        <begin position="87"/>
        <end position="113"/>
    </location>
</feature>
<feature type="region of interest" description="Disordered" evidence="1">
    <location>
        <begin position="1"/>
        <end position="43"/>
    </location>
</feature>
<proteinExistence type="predicted"/>
<feature type="compositionally biased region" description="Polar residues" evidence="1">
    <location>
        <begin position="1"/>
        <end position="14"/>
    </location>
</feature>
<keyword evidence="3" id="KW-1185">Reference proteome</keyword>
<feature type="compositionally biased region" description="Low complexity" evidence="1">
    <location>
        <begin position="16"/>
        <end position="28"/>
    </location>
</feature>
<reference evidence="2 3" key="1">
    <citation type="submission" date="2015-09" db="EMBL/GenBank/DDBJ databases">
        <authorList>
            <consortium name="Swine Surveillance"/>
        </authorList>
    </citation>
    <scope>NUCLEOTIDE SEQUENCE [LARGE SCALE GENOMIC DNA]</scope>
    <source>
        <strain evidence="2 3">CECT 7688</strain>
    </source>
</reference>
<evidence type="ECO:0000313" key="3">
    <source>
        <dbReference type="Proteomes" id="UP000054823"/>
    </source>
</evidence>
<dbReference type="AlphaFoldDB" id="A0A0P1EV54"/>
<gene>
    <name evidence="2" type="ORF">SHM7688_03922</name>
</gene>
<evidence type="ECO:0000256" key="1">
    <source>
        <dbReference type="SAM" id="MobiDB-lite"/>
    </source>
</evidence>
<feature type="compositionally biased region" description="Polar residues" evidence="1">
    <location>
        <begin position="32"/>
        <end position="43"/>
    </location>
</feature>
<organism evidence="2 3">
    <name type="scientific">Shimia marina</name>
    <dbReference type="NCBI Taxonomy" id="321267"/>
    <lineage>
        <taxon>Bacteria</taxon>
        <taxon>Pseudomonadati</taxon>
        <taxon>Pseudomonadota</taxon>
        <taxon>Alphaproteobacteria</taxon>
        <taxon>Rhodobacterales</taxon>
        <taxon>Roseobacteraceae</taxon>
    </lineage>
</organism>
<feature type="region of interest" description="Disordered" evidence="1">
    <location>
        <begin position="80"/>
        <end position="113"/>
    </location>
</feature>
<sequence>MSLMPTISISSPTLITPRSTRPVTTVPRPEIENTSSIGIRNGSSTARGGCGMYSSTAAISSAIFSEPMLASRSSRAARAEPAITGMSSPGNSYSDSSSRISISTSSSSSSSSTWSTLFMKTTMAGMPTWRPSRMCSRVCGIGPSAAFTTRIAPSICAAPVIMFFT</sequence>